<name>A0A8S9Z4Z3_9TREM</name>
<dbReference type="Proteomes" id="UP000822476">
    <property type="component" value="Unassembled WGS sequence"/>
</dbReference>
<dbReference type="EMBL" id="JTDE01000276">
    <property type="protein sequence ID" value="KAF7261724.1"/>
    <property type="molecule type" value="Genomic_DNA"/>
</dbReference>
<evidence type="ECO:0000313" key="2">
    <source>
        <dbReference type="Proteomes" id="UP000822476"/>
    </source>
</evidence>
<organism evidence="1 2">
    <name type="scientific">Paragonimus skrjabini miyazakii</name>
    <dbReference type="NCBI Taxonomy" id="59628"/>
    <lineage>
        <taxon>Eukaryota</taxon>
        <taxon>Metazoa</taxon>
        <taxon>Spiralia</taxon>
        <taxon>Lophotrochozoa</taxon>
        <taxon>Platyhelminthes</taxon>
        <taxon>Trematoda</taxon>
        <taxon>Digenea</taxon>
        <taxon>Plagiorchiida</taxon>
        <taxon>Troglotremata</taxon>
        <taxon>Troglotrematidae</taxon>
        <taxon>Paragonimus</taxon>
    </lineage>
</organism>
<gene>
    <name evidence="1" type="ORF">EG68_01073</name>
</gene>
<protein>
    <submittedName>
        <fullName evidence="1">Uncharacterized protein</fullName>
    </submittedName>
</protein>
<dbReference type="OrthoDB" id="10509329at2759"/>
<sequence length="111" mass="12366">MLHLALGDLNCRSTLSRTVVGIITSEERCNPVSPRCSKLMYECDGYTNAEFLACVLHSKSSRHPLVHKYCDFHIIILTQLVSIGFFSSVDSPHKELSRTSLKPSPSLYGPL</sequence>
<accession>A0A8S9Z4Z3</accession>
<comment type="caution">
    <text evidence="1">The sequence shown here is derived from an EMBL/GenBank/DDBJ whole genome shotgun (WGS) entry which is preliminary data.</text>
</comment>
<reference evidence="1" key="1">
    <citation type="submission" date="2019-07" db="EMBL/GenBank/DDBJ databases">
        <title>Annotation for the trematode Paragonimus miyazaki's.</title>
        <authorList>
            <person name="Choi Y.-J."/>
        </authorList>
    </citation>
    <scope>NUCLEOTIDE SEQUENCE</scope>
    <source>
        <strain evidence="1">Japan</strain>
    </source>
</reference>
<keyword evidence="2" id="KW-1185">Reference proteome</keyword>
<dbReference type="AlphaFoldDB" id="A0A8S9Z4Z3"/>
<proteinExistence type="predicted"/>
<evidence type="ECO:0000313" key="1">
    <source>
        <dbReference type="EMBL" id="KAF7261724.1"/>
    </source>
</evidence>